<sequence length="200" mass="23366">MDESRSDDTRPGHGDTPNHKDELEAQANEILGLLSLLLKTVDRDVSLDWARAHKFRDLREEMERLKRQLRDSISTSDWESPPWKSRSALEAAYEERISELKDMVESLETEARKMRERLETMQGRLDHEASKNWALGYQCRDLSGNIWRLEAQLRNSITLGDLENPPRKARTALERTLERRVHELEGMVPRPHGKPRSRTM</sequence>
<reference evidence="3" key="2">
    <citation type="submission" date="2023-06" db="EMBL/GenBank/DDBJ databases">
        <authorList>
            <consortium name="Lawrence Berkeley National Laboratory"/>
            <person name="Haridas S."/>
            <person name="Hensen N."/>
            <person name="Bonometti L."/>
            <person name="Westerberg I."/>
            <person name="Brannstrom I.O."/>
            <person name="Guillou S."/>
            <person name="Cros-Aarteil S."/>
            <person name="Calhoun S."/>
            <person name="Kuo A."/>
            <person name="Mondo S."/>
            <person name="Pangilinan J."/>
            <person name="Riley R."/>
            <person name="Labutti K."/>
            <person name="Andreopoulos B."/>
            <person name="Lipzen A."/>
            <person name="Chen C."/>
            <person name="Yanf M."/>
            <person name="Daum C."/>
            <person name="Ng V."/>
            <person name="Clum A."/>
            <person name="Steindorff A."/>
            <person name="Ohm R."/>
            <person name="Martin F."/>
            <person name="Silar P."/>
            <person name="Natvig D."/>
            <person name="Lalanne C."/>
            <person name="Gautier V."/>
            <person name="Ament-Velasquez S.L."/>
            <person name="Kruys A."/>
            <person name="Hutchinson M.I."/>
            <person name="Powell A.J."/>
            <person name="Barry K."/>
            <person name="Miller A.N."/>
            <person name="Grigoriev I.V."/>
            <person name="Debuchy R."/>
            <person name="Gladieux P."/>
            <person name="Thoren M.H."/>
            <person name="Johannesson H."/>
        </authorList>
    </citation>
    <scope>NUCLEOTIDE SEQUENCE</scope>
    <source>
        <strain evidence="3">SMH4131-1</strain>
    </source>
</reference>
<reference evidence="3" key="1">
    <citation type="journal article" date="2023" name="Mol. Phylogenet. Evol.">
        <title>Genome-scale phylogeny and comparative genomics of the fungal order Sordariales.</title>
        <authorList>
            <person name="Hensen N."/>
            <person name="Bonometti L."/>
            <person name="Westerberg I."/>
            <person name="Brannstrom I.O."/>
            <person name="Guillou S."/>
            <person name="Cros-Aarteil S."/>
            <person name="Calhoun S."/>
            <person name="Haridas S."/>
            <person name="Kuo A."/>
            <person name="Mondo S."/>
            <person name="Pangilinan J."/>
            <person name="Riley R."/>
            <person name="LaButti K."/>
            <person name="Andreopoulos B."/>
            <person name="Lipzen A."/>
            <person name="Chen C."/>
            <person name="Yan M."/>
            <person name="Daum C."/>
            <person name="Ng V."/>
            <person name="Clum A."/>
            <person name="Steindorff A."/>
            <person name="Ohm R.A."/>
            <person name="Martin F."/>
            <person name="Silar P."/>
            <person name="Natvig D.O."/>
            <person name="Lalanne C."/>
            <person name="Gautier V."/>
            <person name="Ament-Velasquez S.L."/>
            <person name="Kruys A."/>
            <person name="Hutchinson M.I."/>
            <person name="Powell A.J."/>
            <person name="Barry K."/>
            <person name="Miller A.N."/>
            <person name="Grigoriev I.V."/>
            <person name="Debuchy R."/>
            <person name="Gladieux P."/>
            <person name="Hiltunen Thoren M."/>
            <person name="Johannesson H."/>
        </authorList>
    </citation>
    <scope>NUCLEOTIDE SEQUENCE</scope>
    <source>
        <strain evidence="3">SMH4131-1</strain>
    </source>
</reference>
<feature type="coiled-coil region" evidence="1">
    <location>
        <begin position="55"/>
        <end position="124"/>
    </location>
</feature>
<dbReference type="Proteomes" id="UP001286456">
    <property type="component" value="Unassembled WGS sequence"/>
</dbReference>
<gene>
    <name evidence="3" type="ORF">B0T19DRAFT_297774</name>
</gene>
<proteinExistence type="predicted"/>
<evidence type="ECO:0000313" key="3">
    <source>
        <dbReference type="EMBL" id="KAK3317795.1"/>
    </source>
</evidence>
<protein>
    <submittedName>
        <fullName evidence="3">Uncharacterized protein</fullName>
    </submittedName>
</protein>
<evidence type="ECO:0000313" key="4">
    <source>
        <dbReference type="Proteomes" id="UP001286456"/>
    </source>
</evidence>
<keyword evidence="1" id="KW-0175">Coiled coil</keyword>
<accession>A0AAE0M3K4</accession>
<name>A0AAE0M3K4_9PEZI</name>
<organism evidence="3 4">
    <name type="scientific">Cercophora scortea</name>
    <dbReference type="NCBI Taxonomy" id="314031"/>
    <lineage>
        <taxon>Eukaryota</taxon>
        <taxon>Fungi</taxon>
        <taxon>Dikarya</taxon>
        <taxon>Ascomycota</taxon>
        <taxon>Pezizomycotina</taxon>
        <taxon>Sordariomycetes</taxon>
        <taxon>Sordariomycetidae</taxon>
        <taxon>Sordariales</taxon>
        <taxon>Lasiosphaeriaceae</taxon>
        <taxon>Cercophora</taxon>
    </lineage>
</organism>
<dbReference type="EMBL" id="JAUEPO010000007">
    <property type="protein sequence ID" value="KAK3317795.1"/>
    <property type="molecule type" value="Genomic_DNA"/>
</dbReference>
<evidence type="ECO:0000256" key="1">
    <source>
        <dbReference type="SAM" id="Coils"/>
    </source>
</evidence>
<dbReference type="AlphaFoldDB" id="A0AAE0M3K4"/>
<evidence type="ECO:0000256" key="2">
    <source>
        <dbReference type="SAM" id="MobiDB-lite"/>
    </source>
</evidence>
<comment type="caution">
    <text evidence="3">The sequence shown here is derived from an EMBL/GenBank/DDBJ whole genome shotgun (WGS) entry which is preliminary data.</text>
</comment>
<keyword evidence="4" id="KW-1185">Reference proteome</keyword>
<feature type="region of interest" description="Disordered" evidence="2">
    <location>
        <begin position="1"/>
        <end position="23"/>
    </location>
</feature>